<sequence length="783" mass="85912">MAPTNQGFQPMEYTNALIHSTSPYLLQHAHNPVDWQPWSQAALDQAKKEGKMVFLSSGYSACHWCHVMAHESFENAGIAKMLNESFVCVKVDREERPDVDAAYMTFVQATSGRGGWPMSVFLTNDGEPLFGGTYFPPPMFKELIDRLTNLWNEDRQRCLSSARDISEQLRQVASAGVAGTGWSDLPSLNVTAKTLKHWLLSFDQENGGFGNAPKFPSPPNTFHFLHRIAAEIIGKGTPSSVLSEIGIGPESASKAIESSAFTLARIARGGISDPLAGGIARYSVDEEWRVPHFEKMLYDQGQLLTSFSEALQLCMASSKPELQQYAQEFRQTITGIIEYLERYMTSKDGSIYAAEDADSLPTPESEHAKEGAFYVWDSVEIENVLGGKESKAYQLVSSHFGIKLDGNIPAESDPHGELVGKNVLHASTTLSSTARKLNIPEEEALSLWNESKAKLLTYRDQRPRPLCDDKIITAWNGLAISGLARASQALGTSTEVGQKALKLANDSSAFLWSTMWNKDKHQFLRSYRDGVQGPLGFDVDYAFVIQGFLDLYEVTYDTKYIDQALQVQAAQDALFWDDEGGPGGYLISSKESDGNILGRQRGDQEGAEPTSTSVSAHNLLRLQSLISNLDEELAKRSKAQGRQASTLSSHDRIAQCITSGGAILERAPHALGTRITALLRAKLGSQQMIIVGPSGDARTRELLDVFSTTFLPRAAVIFIDTTKGKEGAQEQLGQSFIAANDAVREVLEDPKLLTRGSYATVCQDFACGLPITASEELVKQLQK</sequence>
<dbReference type="PANTHER" id="PTHR42899">
    <property type="entry name" value="SPERMATOGENESIS-ASSOCIATED PROTEIN 20"/>
    <property type="match status" value="1"/>
</dbReference>
<dbReference type="InterPro" id="IPR004879">
    <property type="entry name" value="Ssp411-like_TRX"/>
</dbReference>
<dbReference type="EMBL" id="KZ819605">
    <property type="protein sequence ID" value="PWN32773.1"/>
    <property type="molecule type" value="Genomic_DNA"/>
</dbReference>
<dbReference type="Pfam" id="PF03190">
    <property type="entry name" value="Thioredox_DsbH"/>
    <property type="match status" value="1"/>
</dbReference>
<dbReference type="PANTHER" id="PTHR42899:SF1">
    <property type="entry name" value="SPERMATOGENESIS-ASSOCIATED PROTEIN 20"/>
    <property type="match status" value="1"/>
</dbReference>
<evidence type="ECO:0000313" key="4">
    <source>
        <dbReference type="Proteomes" id="UP000245771"/>
    </source>
</evidence>
<dbReference type="RefSeq" id="XP_025353075.1">
    <property type="nucleotide sequence ID" value="XM_025499408.1"/>
</dbReference>
<proteinExistence type="predicted"/>
<dbReference type="OrthoDB" id="1923667at2759"/>
<dbReference type="PIRSF" id="PIRSF006402">
    <property type="entry name" value="UCP006402_thioredoxin"/>
    <property type="match status" value="1"/>
</dbReference>
<dbReference type="Proteomes" id="UP000245771">
    <property type="component" value="Unassembled WGS sequence"/>
</dbReference>
<dbReference type="InterPro" id="IPR036249">
    <property type="entry name" value="Thioredoxin-like_sf"/>
</dbReference>
<dbReference type="STRING" id="1280837.A0A316V9A9"/>
<dbReference type="Gene3D" id="3.40.30.10">
    <property type="entry name" value="Glutaredoxin"/>
    <property type="match status" value="1"/>
</dbReference>
<dbReference type="AlphaFoldDB" id="A0A316V9A9"/>
<protein>
    <submittedName>
        <fullName evidence="3">Putative DUF255 domain protein</fullName>
    </submittedName>
</protein>
<dbReference type="InterPro" id="IPR024705">
    <property type="entry name" value="Ssp411"/>
</dbReference>
<evidence type="ECO:0000313" key="3">
    <source>
        <dbReference type="EMBL" id="PWN32773.1"/>
    </source>
</evidence>
<dbReference type="SUPFAM" id="SSF52833">
    <property type="entry name" value="Thioredoxin-like"/>
    <property type="match status" value="1"/>
</dbReference>
<reference evidence="3 4" key="1">
    <citation type="journal article" date="2018" name="Mol. Biol. Evol.">
        <title>Broad Genomic Sampling Reveals a Smut Pathogenic Ancestry of the Fungal Clade Ustilaginomycotina.</title>
        <authorList>
            <person name="Kijpornyongpan T."/>
            <person name="Mondo S.J."/>
            <person name="Barry K."/>
            <person name="Sandor L."/>
            <person name="Lee J."/>
            <person name="Lipzen A."/>
            <person name="Pangilinan J."/>
            <person name="LaButti K."/>
            <person name="Hainaut M."/>
            <person name="Henrissat B."/>
            <person name="Grigoriev I.V."/>
            <person name="Spatafora J.W."/>
            <person name="Aime M.C."/>
        </authorList>
    </citation>
    <scope>NUCLEOTIDE SEQUENCE [LARGE SCALE GENOMIC DNA]</scope>
    <source>
        <strain evidence="3 4">MCA 3882</strain>
    </source>
</reference>
<dbReference type="InterPro" id="IPR008928">
    <property type="entry name" value="6-hairpin_glycosidase_sf"/>
</dbReference>
<accession>A0A316V9A9</accession>
<dbReference type="InParanoid" id="A0A316V9A9"/>
<evidence type="ECO:0000259" key="2">
    <source>
        <dbReference type="Pfam" id="PF03190"/>
    </source>
</evidence>
<feature type="region of interest" description="Disordered" evidence="1">
    <location>
        <begin position="589"/>
        <end position="613"/>
    </location>
</feature>
<dbReference type="CDD" id="cd02955">
    <property type="entry name" value="SSP411"/>
    <property type="match status" value="1"/>
</dbReference>
<name>A0A316V9A9_9BASI</name>
<dbReference type="SUPFAM" id="SSF48208">
    <property type="entry name" value="Six-hairpin glycosidases"/>
    <property type="match status" value="1"/>
</dbReference>
<evidence type="ECO:0000256" key="1">
    <source>
        <dbReference type="SAM" id="MobiDB-lite"/>
    </source>
</evidence>
<feature type="domain" description="Spermatogenesis-associated protein 20-like TRX" evidence="2">
    <location>
        <begin position="14"/>
        <end position="169"/>
    </location>
</feature>
<keyword evidence="4" id="KW-1185">Reference proteome</keyword>
<dbReference type="GO" id="GO:0005975">
    <property type="term" value="P:carbohydrate metabolic process"/>
    <property type="evidence" value="ECO:0007669"/>
    <property type="project" value="InterPro"/>
</dbReference>
<gene>
    <name evidence="3" type="ORF">FA14DRAFT_162060</name>
</gene>
<organism evidence="3 4">
    <name type="scientific">Meira miltonrushii</name>
    <dbReference type="NCBI Taxonomy" id="1280837"/>
    <lineage>
        <taxon>Eukaryota</taxon>
        <taxon>Fungi</taxon>
        <taxon>Dikarya</taxon>
        <taxon>Basidiomycota</taxon>
        <taxon>Ustilaginomycotina</taxon>
        <taxon>Exobasidiomycetes</taxon>
        <taxon>Exobasidiales</taxon>
        <taxon>Brachybasidiaceae</taxon>
        <taxon>Meira</taxon>
    </lineage>
</organism>
<dbReference type="GeneID" id="37021189"/>